<proteinExistence type="predicted"/>
<gene>
    <name evidence="1" type="ORF">SAMN05192549_12615</name>
</gene>
<organism evidence="1 2">
    <name type="scientific">Duganella sacchari</name>
    <dbReference type="NCBI Taxonomy" id="551987"/>
    <lineage>
        <taxon>Bacteria</taxon>
        <taxon>Pseudomonadati</taxon>
        <taxon>Pseudomonadota</taxon>
        <taxon>Betaproteobacteria</taxon>
        <taxon>Burkholderiales</taxon>
        <taxon>Oxalobacteraceae</taxon>
        <taxon>Telluria group</taxon>
        <taxon>Duganella</taxon>
    </lineage>
</organism>
<dbReference type="Proteomes" id="UP000184339">
    <property type="component" value="Unassembled WGS sequence"/>
</dbReference>
<evidence type="ECO:0000313" key="2">
    <source>
        <dbReference type="Proteomes" id="UP000184339"/>
    </source>
</evidence>
<dbReference type="STRING" id="551987.SAMN05192549_12615"/>
<dbReference type="RefSeq" id="WP_167544356.1">
    <property type="nucleotide sequence ID" value="NZ_FRCX01000026.1"/>
</dbReference>
<dbReference type="EMBL" id="FRCX01000026">
    <property type="protein sequence ID" value="SHN44779.1"/>
    <property type="molecule type" value="Genomic_DNA"/>
</dbReference>
<name>A0A1M7RF44_9BURK</name>
<keyword evidence="2" id="KW-1185">Reference proteome</keyword>
<sequence>MRLDALLPSTSFIAFPARGIRKPEVRWANPQLATDFPFLEHAWCSPLNGDSPEAYDDRQVQLLAERYGGHGLGGNGGGARCGVIGEIQIKGVGRNQLAAPDTDFFHSYGGASINEGVYESLWGEILNRALPHGAVRVIGLVATGTRVPLVAPLPGQDPTTERALIFRQAAIRPAHFMRSAYHRPPVNSGWCDDTSRTRAAIAALPAVFSALYCLPSMNESSDVFIHRCMSIMLERFADQFASARAKRLMHGSLIASNIALDGRWLDFATTSAVPDFGHIVSPRGPDFLQEELMLQPGIADLAFYLRKYLKTERHALFDGTELWQRLHIRLKQRLPLEYAKLTGIPADVCASLPLQTDHLYTVIEAITRRGNGKVYLMMSDSSEAARKTPVRTGDHSLNAIMRKAAFSTTPAETDAALQTELDDAKLRARFVQAYWSVRYEAERLLAVRGSYGPIFCMLNAARLNANNHFLYRPQLYHDIEQALLTGVSAARLIESTVQRGISLLEDDTAGWADLREILGEGFAVCVKDGLLYRQQPLSSLSLPRSGAVQLTLTEQNIIQQYEAKIANSSRAYG</sequence>
<accession>A0A1M7RF44</accession>
<dbReference type="AlphaFoldDB" id="A0A1M7RF44"/>
<evidence type="ECO:0000313" key="1">
    <source>
        <dbReference type="EMBL" id="SHN44779.1"/>
    </source>
</evidence>
<protein>
    <submittedName>
        <fullName evidence="1">Uncharacterized protein</fullName>
    </submittedName>
</protein>
<reference evidence="2" key="1">
    <citation type="submission" date="2016-11" db="EMBL/GenBank/DDBJ databases">
        <authorList>
            <person name="Varghese N."/>
            <person name="Submissions S."/>
        </authorList>
    </citation>
    <scope>NUCLEOTIDE SEQUENCE [LARGE SCALE GENOMIC DNA]</scope>
    <source>
        <strain evidence="2">Sac-22</strain>
    </source>
</reference>